<sequence length="101" mass="11306">MKTSTSEGKHGIQWTARNQLDDLDFTDDLALLTRTHEQMQTKTASVAAVTASVNLNIHKNANPMSLILITERVNELHFYVLGVLVRINHTVLAGCQWFSVD</sequence>
<accession>A0A183MWJ1</accession>
<organism evidence="1 2">
    <name type="scientific">Schistosoma margrebowiei</name>
    <dbReference type="NCBI Taxonomy" id="48269"/>
    <lineage>
        <taxon>Eukaryota</taxon>
        <taxon>Metazoa</taxon>
        <taxon>Spiralia</taxon>
        <taxon>Lophotrochozoa</taxon>
        <taxon>Platyhelminthes</taxon>
        <taxon>Trematoda</taxon>
        <taxon>Digenea</taxon>
        <taxon>Strigeidida</taxon>
        <taxon>Schistosomatoidea</taxon>
        <taxon>Schistosomatidae</taxon>
        <taxon>Schistosoma</taxon>
    </lineage>
</organism>
<name>A0A183MWJ1_9TREM</name>
<reference evidence="1 2" key="1">
    <citation type="submission" date="2018-11" db="EMBL/GenBank/DDBJ databases">
        <authorList>
            <consortium name="Pathogen Informatics"/>
        </authorList>
    </citation>
    <scope>NUCLEOTIDE SEQUENCE [LARGE SCALE GENOMIC DNA]</scope>
    <source>
        <strain evidence="1 2">Zambia</strain>
    </source>
</reference>
<protein>
    <submittedName>
        <fullName evidence="1">Uncharacterized protein</fullName>
    </submittedName>
</protein>
<proteinExistence type="predicted"/>
<dbReference type="AlphaFoldDB" id="A0A183MWJ1"/>
<dbReference type="EMBL" id="UZAI01018299">
    <property type="protein sequence ID" value="VDP35556.1"/>
    <property type="molecule type" value="Genomic_DNA"/>
</dbReference>
<evidence type="ECO:0000313" key="2">
    <source>
        <dbReference type="Proteomes" id="UP000277204"/>
    </source>
</evidence>
<keyword evidence="2" id="KW-1185">Reference proteome</keyword>
<gene>
    <name evidence="1" type="ORF">SMRZ_LOCUS20416</name>
</gene>
<dbReference type="Proteomes" id="UP000277204">
    <property type="component" value="Unassembled WGS sequence"/>
</dbReference>
<evidence type="ECO:0000313" key="1">
    <source>
        <dbReference type="EMBL" id="VDP35556.1"/>
    </source>
</evidence>